<comment type="caution">
    <text evidence="1">The sequence shown here is derived from an EMBL/GenBank/DDBJ whole genome shotgun (WGS) entry which is preliminary data.</text>
</comment>
<evidence type="ECO:0000313" key="2">
    <source>
        <dbReference type="Proteomes" id="UP001305414"/>
    </source>
</evidence>
<organism evidence="1 2">
    <name type="scientific">Xylaria bambusicola</name>
    <dbReference type="NCBI Taxonomy" id="326684"/>
    <lineage>
        <taxon>Eukaryota</taxon>
        <taxon>Fungi</taxon>
        <taxon>Dikarya</taxon>
        <taxon>Ascomycota</taxon>
        <taxon>Pezizomycotina</taxon>
        <taxon>Sordariomycetes</taxon>
        <taxon>Xylariomycetidae</taxon>
        <taxon>Xylariales</taxon>
        <taxon>Xylariaceae</taxon>
        <taxon>Xylaria</taxon>
    </lineage>
</organism>
<evidence type="ECO:0000313" key="1">
    <source>
        <dbReference type="EMBL" id="KAK5633475.1"/>
    </source>
</evidence>
<reference evidence="1 2" key="1">
    <citation type="submission" date="2023-10" db="EMBL/GenBank/DDBJ databases">
        <title>Draft genome sequence of Xylaria bambusicola isolate GMP-LS, the root and basal stem rot pathogen of sugarcane in Indonesia.</title>
        <authorList>
            <person name="Selvaraj P."/>
            <person name="Muralishankar V."/>
            <person name="Muruganantham S."/>
            <person name="Sp S."/>
            <person name="Haryani S."/>
            <person name="Lau K.J.X."/>
            <person name="Naqvi N.I."/>
        </authorList>
    </citation>
    <scope>NUCLEOTIDE SEQUENCE [LARGE SCALE GENOMIC DNA]</scope>
    <source>
        <strain evidence="1">GMP-LS</strain>
    </source>
</reference>
<proteinExistence type="predicted"/>
<protein>
    <submittedName>
        <fullName evidence="1">Uncharacterized protein</fullName>
    </submittedName>
</protein>
<sequence length="72" mass="7888">MSPLMSTRLPGPPLGTPLSRLLTKTPFSWKVSMSQRTHSAAPERNLSMTSEFTMGVSVKIPLSSGAMLRRSR</sequence>
<dbReference type="AlphaFoldDB" id="A0AAN7UJ58"/>
<keyword evidence="2" id="KW-1185">Reference proteome</keyword>
<dbReference type="EMBL" id="JAWHQM010000032">
    <property type="protein sequence ID" value="KAK5633475.1"/>
    <property type="molecule type" value="Genomic_DNA"/>
</dbReference>
<gene>
    <name evidence="1" type="ORF">RRF57_009189</name>
</gene>
<dbReference type="Proteomes" id="UP001305414">
    <property type="component" value="Unassembled WGS sequence"/>
</dbReference>
<name>A0AAN7UJ58_9PEZI</name>
<accession>A0AAN7UJ58</accession>